<name>A0A166CZF0_9AGAM</name>
<dbReference type="AlphaFoldDB" id="A0A166CZF0"/>
<dbReference type="STRING" id="1314776.A0A166CZF0"/>
<evidence type="ECO:0000256" key="7">
    <source>
        <dbReference type="ARBA" id="ARBA00023136"/>
    </source>
</evidence>
<evidence type="ECO:0000313" key="13">
    <source>
        <dbReference type="Proteomes" id="UP000076798"/>
    </source>
</evidence>
<dbReference type="InterPro" id="IPR020846">
    <property type="entry name" value="MFS_dom"/>
</dbReference>
<evidence type="ECO:0000256" key="10">
    <source>
        <dbReference type="SAM" id="SignalP"/>
    </source>
</evidence>
<dbReference type="Gene3D" id="1.20.1250.20">
    <property type="entry name" value="MFS general substrate transporter like domains"/>
    <property type="match status" value="1"/>
</dbReference>
<evidence type="ECO:0000256" key="5">
    <source>
        <dbReference type="ARBA" id="ARBA00022692"/>
    </source>
</evidence>
<feature type="transmembrane region" description="Helical" evidence="9">
    <location>
        <begin position="219"/>
        <end position="236"/>
    </location>
</feature>
<evidence type="ECO:0000256" key="8">
    <source>
        <dbReference type="SAM" id="MobiDB-lite"/>
    </source>
</evidence>
<keyword evidence="3" id="KW-0813">Transport</keyword>
<feature type="transmembrane region" description="Helical" evidence="9">
    <location>
        <begin position="321"/>
        <end position="340"/>
    </location>
</feature>
<organism evidence="12 13">
    <name type="scientific">Sistotremastrum suecicum HHB10207 ss-3</name>
    <dbReference type="NCBI Taxonomy" id="1314776"/>
    <lineage>
        <taxon>Eukaryota</taxon>
        <taxon>Fungi</taxon>
        <taxon>Dikarya</taxon>
        <taxon>Basidiomycota</taxon>
        <taxon>Agaricomycotina</taxon>
        <taxon>Agaricomycetes</taxon>
        <taxon>Sistotremastrales</taxon>
        <taxon>Sistotremastraceae</taxon>
        <taxon>Sistotremastrum</taxon>
    </lineage>
</organism>
<dbReference type="InterPro" id="IPR011701">
    <property type="entry name" value="MFS"/>
</dbReference>
<feature type="compositionally biased region" description="Basic and acidic residues" evidence="8">
    <location>
        <begin position="487"/>
        <end position="500"/>
    </location>
</feature>
<keyword evidence="10" id="KW-0732">Signal</keyword>
<dbReference type="CDD" id="cd17502">
    <property type="entry name" value="MFS_Azr1_MDR_like"/>
    <property type="match status" value="1"/>
</dbReference>
<dbReference type="EMBL" id="KV428072">
    <property type="protein sequence ID" value="KZT37992.1"/>
    <property type="molecule type" value="Genomic_DNA"/>
</dbReference>
<dbReference type="SUPFAM" id="SSF103473">
    <property type="entry name" value="MFS general substrate transporter"/>
    <property type="match status" value="1"/>
</dbReference>
<gene>
    <name evidence="12" type="ORF">SISSUDRAFT_1047707</name>
</gene>
<dbReference type="InterPro" id="IPR036259">
    <property type="entry name" value="MFS_trans_sf"/>
</dbReference>
<dbReference type="GO" id="GO:0005886">
    <property type="term" value="C:plasma membrane"/>
    <property type="evidence" value="ECO:0007669"/>
    <property type="project" value="UniProtKB-SubCell"/>
</dbReference>
<sequence>MLAIFLAAIDQTIVATALPTISARLGGGSNYSWVGSAYLLASAACSPFYGKFSNIVGRKPVIFGSIFIFLIGSALCGAAKTINWLIICRAIQGVGGGGIMQMVQITISDIVSLEDRGKYGGFVGSTWGIASVCGPLIGGIFTDHVSWRWCFWINLPTGGFATAILFFFLNLNPLPQPRPSFMDHVRAFDFIGLGLIVSGVVCVLLGFSSGETKWEDAQTITLLVVGCCLLIGASIFECYTTRSPIIPPRLFKTRTTAVILTTVFLHAVVFFAGSYYLPLYFQVLGSSATGAGVRMLPYSLGAAFISATSGQVVTRLGEYRIVIWIGWGIFAVGQGLMIMLSDTSSTAEKVVYPLIAAIGIGCLFQVPLIGLQAAMPLKDMATSTATFMLLRTLGGTVGVAIGQVVFSSQLNKKLHNIPGLPAGTTASELAQQVRKIQYFDPETAQLVRHAFAKSLSDIWIVATPIAVLGFFMVLFIRRYSLKRQIVRGDKSKSGDPDKKLAAVGTPSAADAPTEAPAMGTPASAAVFSNGISEQTPDKAPHLSLRPVEEKEEDEQKEDEDEEVTVMVDEEPVPLDVQPLDLEMSPMSNPNSHSKPSTP</sequence>
<accession>A0A166CZF0</accession>
<feature type="transmembrane region" description="Helical" evidence="9">
    <location>
        <begin position="146"/>
        <end position="169"/>
    </location>
</feature>
<feature type="transmembrane region" description="Helical" evidence="9">
    <location>
        <begin position="387"/>
        <end position="406"/>
    </location>
</feature>
<reference evidence="12 13" key="1">
    <citation type="journal article" date="2016" name="Mol. Biol. Evol.">
        <title>Comparative Genomics of Early-Diverging Mushroom-Forming Fungi Provides Insights into the Origins of Lignocellulose Decay Capabilities.</title>
        <authorList>
            <person name="Nagy L.G."/>
            <person name="Riley R."/>
            <person name="Tritt A."/>
            <person name="Adam C."/>
            <person name="Daum C."/>
            <person name="Floudas D."/>
            <person name="Sun H."/>
            <person name="Yadav J.S."/>
            <person name="Pangilinan J."/>
            <person name="Larsson K.H."/>
            <person name="Matsuura K."/>
            <person name="Barry K."/>
            <person name="Labutti K."/>
            <person name="Kuo R."/>
            <person name="Ohm R.A."/>
            <person name="Bhattacharya S.S."/>
            <person name="Shirouzu T."/>
            <person name="Yoshinaga Y."/>
            <person name="Martin F.M."/>
            <person name="Grigoriev I.V."/>
            <person name="Hibbett D.S."/>
        </authorList>
    </citation>
    <scope>NUCLEOTIDE SEQUENCE [LARGE SCALE GENOMIC DNA]</scope>
    <source>
        <strain evidence="12 13">HHB10207 ss-3</strain>
    </source>
</reference>
<feature type="transmembrane region" description="Helical" evidence="9">
    <location>
        <begin position="61"/>
        <end position="78"/>
    </location>
</feature>
<dbReference type="FunFam" id="1.20.1720.10:FF:000013">
    <property type="entry name" value="Related to multidrug resistance proteins"/>
    <property type="match status" value="1"/>
</dbReference>
<dbReference type="GO" id="GO:0022857">
    <property type="term" value="F:transmembrane transporter activity"/>
    <property type="evidence" value="ECO:0007669"/>
    <property type="project" value="InterPro"/>
</dbReference>
<dbReference type="Gene3D" id="1.20.1720.10">
    <property type="entry name" value="Multidrug resistance protein D"/>
    <property type="match status" value="1"/>
</dbReference>
<evidence type="ECO:0000256" key="3">
    <source>
        <dbReference type="ARBA" id="ARBA00022448"/>
    </source>
</evidence>
<feature type="chain" id="PRO_5007871907" evidence="10">
    <location>
        <begin position="18"/>
        <end position="598"/>
    </location>
</feature>
<keyword evidence="7 9" id="KW-0472">Membrane</keyword>
<dbReference type="OrthoDB" id="10021397at2759"/>
<feature type="compositionally biased region" description="Polar residues" evidence="8">
    <location>
        <begin position="585"/>
        <end position="598"/>
    </location>
</feature>
<feature type="compositionally biased region" description="Acidic residues" evidence="8">
    <location>
        <begin position="549"/>
        <end position="572"/>
    </location>
</feature>
<feature type="region of interest" description="Disordered" evidence="8">
    <location>
        <begin position="487"/>
        <end position="520"/>
    </location>
</feature>
<dbReference type="InterPro" id="IPR001958">
    <property type="entry name" value="Tet-R_TetA/multi-R_MdtG-like"/>
</dbReference>
<feature type="domain" description="Major facilitator superfamily (MFS) profile" evidence="11">
    <location>
        <begin position="1"/>
        <end position="481"/>
    </location>
</feature>
<evidence type="ECO:0000256" key="9">
    <source>
        <dbReference type="SAM" id="Phobius"/>
    </source>
</evidence>
<dbReference type="PANTHER" id="PTHR23501:SF102">
    <property type="entry name" value="DRUG TRANSPORTER, PUTATIVE (AFU_ORTHOLOGUE AFUA_3G08530)-RELATED"/>
    <property type="match status" value="1"/>
</dbReference>
<dbReference type="NCBIfam" id="TIGR00711">
    <property type="entry name" value="efflux_EmrB"/>
    <property type="match status" value="1"/>
</dbReference>
<dbReference type="PANTHER" id="PTHR23501">
    <property type="entry name" value="MAJOR FACILITATOR SUPERFAMILY"/>
    <property type="match status" value="1"/>
</dbReference>
<dbReference type="Proteomes" id="UP000076798">
    <property type="component" value="Unassembled WGS sequence"/>
</dbReference>
<dbReference type="PROSITE" id="PS50850">
    <property type="entry name" value="MFS"/>
    <property type="match status" value="1"/>
</dbReference>
<feature type="region of interest" description="Disordered" evidence="8">
    <location>
        <begin position="532"/>
        <end position="598"/>
    </location>
</feature>
<keyword evidence="6 9" id="KW-1133">Transmembrane helix</keyword>
<feature type="transmembrane region" description="Helical" evidence="9">
    <location>
        <begin position="119"/>
        <end position="140"/>
    </location>
</feature>
<proteinExistence type="inferred from homology"/>
<dbReference type="InterPro" id="IPR004638">
    <property type="entry name" value="EmrB-like"/>
</dbReference>
<feature type="transmembrane region" description="Helical" evidence="9">
    <location>
        <begin position="190"/>
        <end position="207"/>
    </location>
</feature>
<dbReference type="Pfam" id="PF07690">
    <property type="entry name" value="MFS_1"/>
    <property type="match status" value="1"/>
</dbReference>
<comment type="subcellular location">
    <subcellularLocation>
        <location evidence="1">Cell membrane</location>
        <topology evidence="1">Multi-pass membrane protein</topology>
    </subcellularLocation>
</comment>
<feature type="signal peptide" evidence="10">
    <location>
        <begin position="1"/>
        <end position="17"/>
    </location>
</feature>
<feature type="transmembrane region" description="Helical" evidence="9">
    <location>
        <begin position="352"/>
        <end position="375"/>
    </location>
</feature>
<evidence type="ECO:0000259" key="11">
    <source>
        <dbReference type="PROSITE" id="PS50850"/>
    </source>
</evidence>
<comment type="similarity">
    <text evidence="2">Belongs to the major facilitator superfamily.</text>
</comment>
<evidence type="ECO:0000256" key="1">
    <source>
        <dbReference type="ARBA" id="ARBA00004651"/>
    </source>
</evidence>
<keyword evidence="5 9" id="KW-0812">Transmembrane</keyword>
<keyword evidence="13" id="KW-1185">Reference proteome</keyword>
<dbReference type="PRINTS" id="PR01035">
    <property type="entry name" value="TCRTETA"/>
</dbReference>
<protein>
    <submittedName>
        <fullName evidence="12">MFS general substrate transporter</fullName>
    </submittedName>
</protein>
<evidence type="ECO:0000256" key="2">
    <source>
        <dbReference type="ARBA" id="ARBA00008335"/>
    </source>
</evidence>
<evidence type="ECO:0000256" key="4">
    <source>
        <dbReference type="ARBA" id="ARBA00022475"/>
    </source>
</evidence>
<feature type="transmembrane region" description="Helical" evidence="9">
    <location>
        <begin position="458"/>
        <end position="476"/>
    </location>
</feature>
<keyword evidence="4" id="KW-1003">Cell membrane</keyword>
<feature type="transmembrane region" description="Helical" evidence="9">
    <location>
        <begin position="257"/>
        <end position="276"/>
    </location>
</feature>
<evidence type="ECO:0000256" key="6">
    <source>
        <dbReference type="ARBA" id="ARBA00022989"/>
    </source>
</evidence>
<feature type="transmembrane region" description="Helical" evidence="9">
    <location>
        <begin position="296"/>
        <end position="314"/>
    </location>
</feature>
<evidence type="ECO:0000313" key="12">
    <source>
        <dbReference type="EMBL" id="KZT37992.1"/>
    </source>
</evidence>